<accession>A0AAJ6CG28</accession>
<reference evidence="7 8" key="1">
    <citation type="submission" date="2023-03" db="EMBL/GenBank/DDBJ databases">
        <title>Mating type loci evolution in Malassezia.</title>
        <authorList>
            <person name="Coelho M.A."/>
        </authorList>
    </citation>
    <scope>NUCLEOTIDE SEQUENCE [LARGE SCALE GENOMIC DNA]</scope>
    <source>
        <strain evidence="7 8">CBS 9725</strain>
    </source>
</reference>
<dbReference type="PANTHER" id="PTHR40630">
    <property type="entry name" value="POSSIBLE DNA-BINDING PROTEIN"/>
    <property type="match status" value="1"/>
</dbReference>
<evidence type="ECO:0000256" key="3">
    <source>
        <dbReference type="ARBA" id="ARBA00023015"/>
    </source>
</evidence>
<name>A0AAJ6CG28_9BASI</name>
<proteinExistence type="inferred from homology"/>
<evidence type="ECO:0000313" key="7">
    <source>
        <dbReference type="EMBL" id="WFC98369.1"/>
    </source>
</evidence>
<evidence type="ECO:0000256" key="6">
    <source>
        <dbReference type="SAM" id="MobiDB-lite"/>
    </source>
</evidence>
<dbReference type="GO" id="GO:0016592">
    <property type="term" value="C:mediator complex"/>
    <property type="evidence" value="ECO:0007669"/>
    <property type="project" value="InterPro"/>
</dbReference>
<dbReference type="GO" id="GO:0006357">
    <property type="term" value="P:regulation of transcription by RNA polymerase II"/>
    <property type="evidence" value="ECO:0007669"/>
    <property type="project" value="InterPro"/>
</dbReference>
<dbReference type="AlphaFoldDB" id="A0AAJ6CG28"/>
<sequence>MDPTRPVMSENDAHAGNSANLDAQEEAVNKRIDADVHTLMENYKEILNLSRIGAKDHYDVNREAFQLETRADSMVRAVQSLYLLSNALKLSLLLSQSPMSEARNYEVDQLEKQTQQYQQECAKLLKEHWLS</sequence>
<keyword evidence="3" id="KW-0805">Transcription regulation</keyword>
<keyword evidence="8" id="KW-1185">Reference proteome</keyword>
<evidence type="ECO:0000256" key="4">
    <source>
        <dbReference type="ARBA" id="ARBA00023163"/>
    </source>
</evidence>
<dbReference type="GO" id="GO:0003712">
    <property type="term" value="F:transcription coregulator activity"/>
    <property type="evidence" value="ECO:0007669"/>
    <property type="project" value="InterPro"/>
</dbReference>
<organism evidence="7 8">
    <name type="scientific">Malassezia yamatoensis</name>
    <dbReference type="NCBI Taxonomy" id="253288"/>
    <lineage>
        <taxon>Eukaryota</taxon>
        <taxon>Fungi</taxon>
        <taxon>Dikarya</taxon>
        <taxon>Basidiomycota</taxon>
        <taxon>Ustilaginomycotina</taxon>
        <taxon>Malasseziomycetes</taxon>
        <taxon>Malasseziales</taxon>
        <taxon>Malasseziaceae</taxon>
        <taxon>Malassezia</taxon>
    </lineage>
</organism>
<evidence type="ECO:0000313" key="8">
    <source>
        <dbReference type="Proteomes" id="UP001219567"/>
    </source>
</evidence>
<evidence type="ECO:0000256" key="1">
    <source>
        <dbReference type="ARBA" id="ARBA00004123"/>
    </source>
</evidence>
<keyword evidence="4" id="KW-0804">Transcription</keyword>
<dbReference type="Proteomes" id="UP001219567">
    <property type="component" value="Chromosome 1"/>
</dbReference>
<evidence type="ECO:0008006" key="9">
    <source>
        <dbReference type="Google" id="ProtNLM"/>
    </source>
</evidence>
<protein>
    <recommendedName>
        <fullName evidence="9">Mediator of RNA polymerase II transcription subunit 22</fullName>
    </recommendedName>
</protein>
<dbReference type="PANTHER" id="PTHR40630:SF1">
    <property type="entry name" value="DNA-BINDING PROTEIN"/>
    <property type="match status" value="1"/>
</dbReference>
<evidence type="ECO:0000256" key="5">
    <source>
        <dbReference type="ARBA" id="ARBA00023242"/>
    </source>
</evidence>
<keyword evidence="5" id="KW-0539">Nucleus</keyword>
<comment type="subcellular location">
    <subcellularLocation>
        <location evidence="1">Nucleus</location>
    </subcellularLocation>
</comment>
<dbReference type="EMBL" id="CP119943">
    <property type="protein sequence ID" value="WFC98369.1"/>
    <property type="molecule type" value="Genomic_DNA"/>
</dbReference>
<evidence type="ECO:0000256" key="2">
    <source>
        <dbReference type="ARBA" id="ARBA00005942"/>
    </source>
</evidence>
<dbReference type="InterPro" id="IPR021487">
    <property type="entry name" value="DUF3140"/>
</dbReference>
<gene>
    <name evidence="7" type="ORF">MYAM1_001096</name>
</gene>
<dbReference type="InterPro" id="IPR009332">
    <property type="entry name" value="Med22"/>
</dbReference>
<feature type="region of interest" description="Disordered" evidence="6">
    <location>
        <begin position="1"/>
        <end position="23"/>
    </location>
</feature>
<comment type="similarity">
    <text evidence="2">Belongs to the Mediator complex subunit 22 family.</text>
</comment>
<dbReference type="Pfam" id="PF06179">
    <property type="entry name" value="Med22"/>
    <property type="match status" value="1"/>
</dbReference>